<feature type="domain" description="Lcl C-terminal" evidence="1">
    <location>
        <begin position="42"/>
        <end position="153"/>
    </location>
</feature>
<dbReference type="Pfam" id="PF07603">
    <property type="entry name" value="Lcl_C"/>
    <property type="match status" value="1"/>
</dbReference>
<sequence length="156" mass="17663">MARLELKRGRVMSVVLLAAVLLSGTDPARGAERFVLEFNGEAVRDTKTGLIWEREPDREHDIWSRSLERCATKEVGGQKGWRPPTIEEIKTLVDPDQNDPSLPPDHPFIGIRSEIYWTSTPHPTDDIVAWQQSFLTGQAVTDQKSGMRRLWCVLGK</sequence>
<accession>A0AA86N3C7</accession>
<reference evidence="2" key="1">
    <citation type="submission" date="2022-10" db="EMBL/GenBank/DDBJ databases">
        <authorList>
            <person name="Koch H."/>
        </authorList>
    </citation>
    <scope>NUCLEOTIDE SEQUENCE</scope>
    <source>
        <strain evidence="2">DNF</strain>
    </source>
</reference>
<dbReference type="EMBL" id="OX365700">
    <property type="protein sequence ID" value="CAI4034088.1"/>
    <property type="molecule type" value="Genomic_DNA"/>
</dbReference>
<evidence type="ECO:0000259" key="1">
    <source>
        <dbReference type="Pfam" id="PF07603"/>
    </source>
</evidence>
<dbReference type="AlphaFoldDB" id="A0AA86N3C7"/>
<keyword evidence="3" id="KW-1185">Reference proteome</keyword>
<gene>
    <name evidence="2" type="ORF">DNFV4_04532</name>
</gene>
<dbReference type="InterPro" id="IPR011460">
    <property type="entry name" value="Lcl_C"/>
</dbReference>
<proteinExistence type="predicted"/>
<protein>
    <recommendedName>
        <fullName evidence="1">Lcl C-terminal domain-containing protein</fullName>
    </recommendedName>
</protein>
<evidence type="ECO:0000313" key="2">
    <source>
        <dbReference type="EMBL" id="CAI4034088.1"/>
    </source>
</evidence>
<dbReference type="KEGG" id="nti:DNFV4_04532"/>
<organism evidence="2 3">
    <name type="scientific">Nitrospira tepida</name>
    <dbReference type="NCBI Taxonomy" id="2973512"/>
    <lineage>
        <taxon>Bacteria</taxon>
        <taxon>Pseudomonadati</taxon>
        <taxon>Nitrospirota</taxon>
        <taxon>Nitrospiria</taxon>
        <taxon>Nitrospirales</taxon>
        <taxon>Nitrospiraceae</taxon>
        <taxon>Nitrospira</taxon>
    </lineage>
</organism>
<evidence type="ECO:0000313" key="3">
    <source>
        <dbReference type="Proteomes" id="UP001179121"/>
    </source>
</evidence>
<name>A0AA86N3C7_9BACT</name>
<dbReference type="Proteomes" id="UP001179121">
    <property type="component" value="Chromosome"/>
</dbReference>